<dbReference type="RefSeq" id="XP_022250476.1">
    <property type="nucleotide sequence ID" value="XM_022394768.1"/>
</dbReference>
<keyword evidence="2" id="KW-1185">Reference proteome</keyword>
<evidence type="ECO:0000313" key="5">
    <source>
        <dbReference type="RefSeq" id="XP_022250477.1"/>
    </source>
</evidence>
<evidence type="ECO:0000313" key="4">
    <source>
        <dbReference type="RefSeq" id="XP_022250476.1"/>
    </source>
</evidence>
<sequence length="200" mass="22690">MQGTTFKCKKCRRILFCGEIVVNSHCESESFAENTVILQSEGFHPTCNSDTVWYLKEENLQDWMIEQIDQGDWIKGKLTCPKCHGRIGSFDFVCGFKCYCEKFVLPPVHVVKSKVDYCPGNERQLQIKKFHGKIVVSPPKHEIEPQENDPNQEVRHVGSAEGPSSSTNRPSFSTGCLHHQKSDTCEKESDGGNFICREES</sequence>
<dbReference type="RefSeq" id="XP_022250475.1">
    <property type="nucleotide sequence ID" value="XM_022394767.1"/>
</dbReference>
<dbReference type="GeneID" id="106466692"/>
<evidence type="ECO:0000313" key="2">
    <source>
        <dbReference type="Proteomes" id="UP000694941"/>
    </source>
</evidence>
<name>A0ABM1T3L9_LIMPO</name>
<dbReference type="InterPro" id="IPR033263">
    <property type="entry name" value="RNF180"/>
</dbReference>
<accession>A0ABM1T3L9</accession>
<organism evidence="2 3">
    <name type="scientific">Limulus polyphemus</name>
    <name type="common">Atlantic horseshoe crab</name>
    <dbReference type="NCBI Taxonomy" id="6850"/>
    <lineage>
        <taxon>Eukaryota</taxon>
        <taxon>Metazoa</taxon>
        <taxon>Ecdysozoa</taxon>
        <taxon>Arthropoda</taxon>
        <taxon>Chelicerata</taxon>
        <taxon>Merostomata</taxon>
        <taxon>Xiphosura</taxon>
        <taxon>Limulidae</taxon>
        <taxon>Limulus</taxon>
    </lineage>
</organism>
<reference evidence="3 4" key="1">
    <citation type="submission" date="2025-05" db="UniProtKB">
        <authorList>
            <consortium name="RefSeq"/>
        </authorList>
    </citation>
    <scope>IDENTIFICATION</scope>
    <source>
        <tissue evidence="3 4">Muscle</tissue>
    </source>
</reference>
<feature type="region of interest" description="Disordered" evidence="1">
    <location>
        <begin position="138"/>
        <end position="192"/>
    </location>
</feature>
<dbReference type="Proteomes" id="UP000694941">
    <property type="component" value="Unplaced"/>
</dbReference>
<evidence type="ECO:0000313" key="3">
    <source>
        <dbReference type="RefSeq" id="XP_022250475.1"/>
    </source>
</evidence>
<feature type="compositionally biased region" description="Polar residues" evidence="1">
    <location>
        <begin position="162"/>
        <end position="174"/>
    </location>
</feature>
<dbReference type="PANTHER" id="PTHR46717:SF1">
    <property type="entry name" value="E3 UBIQUITIN-PROTEIN LIGASE RNF180"/>
    <property type="match status" value="1"/>
</dbReference>
<protein>
    <submittedName>
        <fullName evidence="3 4">E3 ubiquitin-protein ligase RNF180-like isoform X2</fullName>
    </submittedName>
</protein>
<dbReference type="RefSeq" id="XP_022250477.1">
    <property type="nucleotide sequence ID" value="XM_022394769.1"/>
</dbReference>
<gene>
    <name evidence="3 4 5" type="primary">LOC106466692</name>
</gene>
<feature type="compositionally biased region" description="Basic and acidic residues" evidence="1">
    <location>
        <begin position="180"/>
        <end position="192"/>
    </location>
</feature>
<evidence type="ECO:0000256" key="1">
    <source>
        <dbReference type="SAM" id="MobiDB-lite"/>
    </source>
</evidence>
<dbReference type="PANTHER" id="PTHR46717">
    <property type="entry name" value="E3 UBIQUITIN-PROTEIN LIGASE RNF180"/>
    <property type="match status" value="1"/>
</dbReference>
<proteinExistence type="predicted"/>